<comment type="catalytic activity">
    <reaction evidence="3 5">
        <text>a quinone + NADH + 5 H(+)(in) = a quinol + NAD(+) + 4 H(+)(out)</text>
        <dbReference type="Rhea" id="RHEA:57888"/>
        <dbReference type="ChEBI" id="CHEBI:15378"/>
        <dbReference type="ChEBI" id="CHEBI:24646"/>
        <dbReference type="ChEBI" id="CHEBI:57540"/>
        <dbReference type="ChEBI" id="CHEBI:57945"/>
        <dbReference type="ChEBI" id="CHEBI:132124"/>
    </reaction>
</comment>
<dbReference type="STRING" id="937777.Deipe_3328"/>
<dbReference type="PANTHER" id="PTHR10884:SF14">
    <property type="entry name" value="NADH DEHYDROGENASE [UBIQUINONE] IRON-SULFUR PROTEIN 3, MITOCHONDRIAL"/>
    <property type="match status" value="1"/>
</dbReference>
<keyword evidence="9" id="KW-1185">Reference proteome</keyword>
<comment type="subunit">
    <text evidence="3">NDH-1 is composed of 15 different subunits. Subunits NuoB, C, D, E, F, and G constitute the peripheral sector of the complex.</text>
</comment>
<dbReference type="GO" id="GO:0048038">
    <property type="term" value="F:quinone binding"/>
    <property type="evidence" value="ECO:0007669"/>
    <property type="project" value="UniProtKB-KW"/>
</dbReference>
<comment type="similarity">
    <text evidence="1 3 4">Belongs to the complex I 30 kDa subunit family.</text>
</comment>
<evidence type="ECO:0000313" key="9">
    <source>
        <dbReference type="Proteomes" id="UP000010467"/>
    </source>
</evidence>
<dbReference type="GO" id="GO:0008137">
    <property type="term" value="F:NADH dehydrogenase (ubiquinone) activity"/>
    <property type="evidence" value="ECO:0007669"/>
    <property type="project" value="InterPro"/>
</dbReference>
<dbReference type="NCBIfam" id="TIGR01961">
    <property type="entry name" value="NuoC_fam"/>
    <property type="match status" value="1"/>
</dbReference>
<dbReference type="GO" id="GO:0050136">
    <property type="term" value="F:NADH dehydrogenase (quinone) (non-electrogenic) activity"/>
    <property type="evidence" value="ECO:0007669"/>
    <property type="project" value="UniProtKB-UniRule"/>
</dbReference>
<comment type="subcellular location">
    <subcellularLocation>
        <location evidence="3">Cell membrane</location>
        <topology evidence="3">Peripheral membrane protein</topology>
        <orientation evidence="3">Cytoplasmic side</orientation>
    </subcellularLocation>
</comment>
<dbReference type="InterPro" id="IPR001268">
    <property type="entry name" value="NADH_UbQ_OxRdtase_30kDa_su"/>
</dbReference>
<proteinExistence type="inferred from homology"/>
<keyword evidence="3 4" id="KW-1278">Translocase</keyword>
<keyword evidence="2 3" id="KW-0813">Transport</keyword>
<keyword evidence="3" id="KW-1003">Cell membrane</keyword>
<organism evidence="8 9">
    <name type="scientific">Deinococcus peraridilitoris (strain DSM 19664 / LMG 22246 / CIP 109416 / KR-200)</name>
    <dbReference type="NCBI Taxonomy" id="937777"/>
    <lineage>
        <taxon>Bacteria</taxon>
        <taxon>Thermotogati</taxon>
        <taxon>Deinococcota</taxon>
        <taxon>Deinococci</taxon>
        <taxon>Deinococcales</taxon>
        <taxon>Deinococcaceae</taxon>
        <taxon>Deinococcus</taxon>
    </lineage>
</organism>
<dbReference type="eggNOG" id="COG0852">
    <property type="taxonomic scope" value="Bacteria"/>
</dbReference>
<evidence type="ECO:0000259" key="7">
    <source>
        <dbReference type="Pfam" id="PF00329"/>
    </source>
</evidence>
<keyword evidence="3" id="KW-0472">Membrane</keyword>
<dbReference type="PANTHER" id="PTHR10884">
    <property type="entry name" value="NADH DEHYDROGENASE UBIQUINONE IRON-SULFUR PROTEIN 3"/>
    <property type="match status" value="1"/>
</dbReference>
<dbReference type="EC" id="7.1.1.-" evidence="3"/>
<sequence>MDEVKRDQNLDMQHTKQPNPVEPAVASAEHLGRSRAALEGARLTLEGGLEPTAVVESAQLVQLALHFRQAGFVLFDVVGIDYMNFVLPTPKRFGVVYNLYNLSTNTRIFLRVFVDDGEPLPSLYPVWKAANYLEREVFDMVGVHFEGHPDLRKVLTPDDLEGHPLRKDFPLGESPTQFREGRFIDPASFRAGLTGQSGGLTGWRGGERKGLQDRPEAPPIKSAGEP</sequence>
<feature type="compositionally biased region" description="Basic and acidic residues" evidence="6">
    <location>
        <begin position="205"/>
        <end position="216"/>
    </location>
</feature>
<keyword evidence="3 5" id="KW-0874">Quinone</keyword>
<evidence type="ECO:0000313" key="8">
    <source>
        <dbReference type="EMBL" id="AFZ68768.1"/>
    </source>
</evidence>
<dbReference type="PROSITE" id="PS00542">
    <property type="entry name" value="COMPLEX1_30K"/>
    <property type="match status" value="1"/>
</dbReference>
<gene>
    <name evidence="3" type="primary">nuoC</name>
    <name evidence="8" type="ordered locus">Deipe_3328</name>
</gene>
<dbReference type="SUPFAM" id="SSF143243">
    <property type="entry name" value="Nqo5-like"/>
    <property type="match status" value="1"/>
</dbReference>
<dbReference type="HAMAP" id="MF_01357">
    <property type="entry name" value="NDH1_NuoC"/>
    <property type="match status" value="1"/>
</dbReference>
<evidence type="ECO:0000256" key="1">
    <source>
        <dbReference type="ARBA" id="ARBA00007569"/>
    </source>
</evidence>
<dbReference type="KEGG" id="dpd:Deipe_3328"/>
<accession>L0A4F6</accession>
<dbReference type="Proteomes" id="UP000010467">
    <property type="component" value="Chromosome"/>
</dbReference>
<dbReference type="HOGENOM" id="CLU_042628_5_0_0"/>
<protein>
    <recommendedName>
        <fullName evidence="3">NADH-quinone oxidoreductase subunit C</fullName>
        <ecNumber evidence="3">7.1.1.-</ecNumber>
    </recommendedName>
    <alternativeName>
        <fullName evidence="3">NADH dehydrogenase I subunit C</fullName>
    </alternativeName>
    <alternativeName>
        <fullName evidence="3">NDH-1 subunit C</fullName>
    </alternativeName>
</protein>
<evidence type="ECO:0000256" key="2">
    <source>
        <dbReference type="ARBA" id="ARBA00022448"/>
    </source>
</evidence>
<evidence type="ECO:0000256" key="5">
    <source>
        <dbReference type="RuleBase" id="RU003582"/>
    </source>
</evidence>
<reference evidence="9" key="1">
    <citation type="submission" date="2012-03" db="EMBL/GenBank/DDBJ databases">
        <title>Complete sequence of chromosome of Deinococcus peraridilitoris DSM 19664.</title>
        <authorList>
            <person name="Lucas S."/>
            <person name="Copeland A."/>
            <person name="Lapidus A."/>
            <person name="Glavina del Rio T."/>
            <person name="Dalin E."/>
            <person name="Tice H."/>
            <person name="Bruce D."/>
            <person name="Goodwin L."/>
            <person name="Pitluck S."/>
            <person name="Peters L."/>
            <person name="Mikhailova N."/>
            <person name="Lu M."/>
            <person name="Kyrpides N."/>
            <person name="Mavromatis K."/>
            <person name="Ivanova N."/>
            <person name="Brettin T."/>
            <person name="Detter J.C."/>
            <person name="Han C."/>
            <person name="Larimer F."/>
            <person name="Land M."/>
            <person name="Hauser L."/>
            <person name="Markowitz V."/>
            <person name="Cheng J.-F."/>
            <person name="Hugenholtz P."/>
            <person name="Woyke T."/>
            <person name="Wu D."/>
            <person name="Pukall R."/>
            <person name="Steenblock K."/>
            <person name="Brambilla E."/>
            <person name="Klenk H.-P."/>
            <person name="Eisen J.A."/>
        </authorList>
    </citation>
    <scope>NUCLEOTIDE SEQUENCE [LARGE SCALE GENOMIC DNA]</scope>
    <source>
        <strain evidence="9">DSM 19664 / LMG 22246 / CIP 109416 / KR-200</strain>
    </source>
</reference>
<evidence type="ECO:0000256" key="4">
    <source>
        <dbReference type="RuleBase" id="RU003456"/>
    </source>
</evidence>
<dbReference type="AlphaFoldDB" id="L0A4F6"/>
<evidence type="ECO:0000256" key="6">
    <source>
        <dbReference type="SAM" id="MobiDB-lite"/>
    </source>
</evidence>
<dbReference type="InterPro" id="IPR037232">
    <property type="entry name" value="NADH_quin_OxRdtase_su_C/D-like"/>
</dbReference>
<dbReference type="EMBL" id="CP003382">
    <property type="protein sequence ID" value="AFZ68768.1"/>
    <property type="molecule type" value="Genomic_DNA"/>
</dbReference>
<comment type="function">
    <text evidence="3">NDH-1 shuttles electrons from NADH, via FMN and iron-sulfur (Fe-S) centers, to quinones in the respiratory chain. The immediate electron acceptor for the enzyme in this species is believed to be a menaquinone. Couples the redox reaction to proton translocation (for every two electrons transferred, four hydrogen ions are translocated across the cytoplasmic membrane), and thus conserves the redox energy in a proton gradient.</text>
</comment>
<feature type="region of interest" description="Disordered" evidence="6">
    <location>
        <begin position="1"/>
        <end position="23"/>
    </location>
</feature>
<dbReference type="Pfam" id="PF00329">
    <property type="entry name" value="Complex1_30kDa"/>
    <property type="match status" value="1"/>
</dbReference>
<feature type="compositionally biased region" description="Gly residues" evidence="6">
    <location>
        <begin position="195"/>
        <end position="204"/>
    </location>
</feature>
<dbReference type="InterPro" id="IPR020396">
    <property type="entry name" value="NADH_UbQ_OxRdtase_CS"/>
</dbReference>
<keyword evidence="3 4" id="KW-0520">NAD</keyword>
<dbReference type="GO" id="GO:0005886">
    <property type="term" value="C:plasma membrane"/>
    <property type="evidence" value="ECO:0007669"/>
    <property type="project" value="UniProtKB-SubCell"/>
</dbReference>
<dbReference type="RefSeq" id="WP_015237066.1">
    <property type="nucleotide sequence ID" value="NC_019793.1"/>
</dbReference>
<dbReference type="PATRIC" id="fig|937777.3.peg.3343"/>
<dbReference type="Gene3D" id="3.30.460.80">
    <property type="entry name" value="NADH:ubiquinone oxidoreductase, 30kDa subunit"/>
    <property type="match status" value="1"/>
</dbReference>
<dbReference type="InterPro" id="IPR010218">
    <property type="entry name" value="NADH_DH_suC"/>
</dbReference>
<feature type="region of interest" description="Disordered" evidence="6">
    <location>
        <begin position="189"/>
        <end position="226"/>
    </location>
</feature>
<feature type="domain" description="NADH:ubiquinone oxidoreductase 30kDa subunit" evidence="7">
    <location>
        <begin position="54"/>
        <end position="173"/>
    </location>
</feature>
<name>L0A4F6_DEIPD</name>
<evidence type="ECO:0000256" key="3">
    <source>
        <dbReference type="HAMAP-Rule" id="MF_01357"/>
    </source>
</evidence>